<protein>
    <submittedName>
        <fullName evidence="3">Uncharacterized protein</fullName>
    </submittedName>
</protein>
<evidence type="ECO:0000313" key="3">
    <source>
        <dbReference type="EMBL" id="KFA02118.1"/>
    </source>
</evidence>
<name>A0A836P3D9_XANVA</name>
<dbReference type="EMBL" id="AKBN01000643">
    <property type="protein sequence ID" value="KFA02118.1"/>
    <property type="molecule type" value="Genomic_DNA"/>
</dbReference>
<dbReference type="AlphaFoldDB" id="A0A836P3D9"/>
<feature type="transmembrane region" description="Helical" evidence="2">
    <location>
        <begin position="6"/>
        <end position="24"/>
    </location>
</feature>
<gene>
    <name evidence="3" type="ORF">A11K_0111580</name>
</gene>
<organism evidence="3">
    <name type="scientific">Xanthomonas vasicola pv. vasculorum NCPPB 890</name>
    <dbReference type="NCBI Taxonomy" id="1184265"/>
    <lineage>
        <taxon>Bacteria</taxon>
        <taxon>Pseudomonadati</taxon>
        <taxon>Pseudomonadota</taxon>
        <taxon>Gammaproteobacteria</taxon>
        <taxon>Lysobacterales</taxon>
        <taxon>Lysobacteraceae</taxon>
        <taxon>Xanthomonas</taxon>
    </lineage>
</organism>
<reference evidence="3" key="1">
    <citation type="submission" date="2012-05" db="EMBL/GenBank/DDBJ databases">
        <authorList>
            <person name="Studholme D.J."/>
            <person name="Wasukira A."/>
            <person name="Grant M."/>
        </authorList>
    </citation>
    <scope>NUCLEOTIDE SEQUENCE [LARGE SCALE GENOMIC DNA]</scope>
    <source>
        <strain evidence="3">NCPPB 890</strain>
    </source>
</reference>
<keyword evidence="2" id="KW-0812">Transmembrane</keyword>
<sequence length="110" mass="12426">MAISKPPGFSSIVIALLYLIVAMAPSRHHCVGERAAAADPRDDEDAATESVTDAGTRHQRCRKLITSMRRTQARKGRHAMRHMPMTYRRYVLRDVGNVPMSWLLTARHTE</sequence>
<feature type="region of interest" description="Disordered" evidence="1">
    <location>
        <begin position="32"/>
        <end position="59"/>
    </location>
</feature>
<comment type="caution">
    <text evidence="3">The sequence shown here is derived from an EMBL/GenBank/DDBJ whole genome shotgun (WGS) entry which is preliminary data.</text>
</comment>
<evidence type="ECO:0000256" key="1">
    <source>
        <dbReference type="SAM" id="MobiDB-lite"/>
    </source>
</evidence>
<keyword evidence="2" id="KW-1133">Transmembrane helix</keyword>
<accession>A0A836P3D9</accession>
<evidence type="ECO:0000256" key="2">
    <source>
        <dbReference type="SAM" id="Phobius"/>
    </source>
</evidence>
<proteinExistence type="predicted"/>
<keyword evidence="2" id="KW-0472">Membrane</keyword>